<evidence type="ECO:0000313" key="2">
    <source>
        <dbReference type="Proteomes" id="UP000290205"/>
    </source>
</evidence>
<gene>
    <name evidence="1" type="primary">172</name>
    <name evidence="1" type="ORF">SEA_STUBBY_172</name>
</gene>
<dbReference type="EMBL" id="MK450423">
    <property type="protein sequence ID" value="QAX93457.1"/>
    <property type="molecule type" value="Genomic_DNA"/>
</dbReference>
<organism evidence="1 2">
    <name type="scientific">Mycobacterium phage Stubby</name>
    <dbReference type="NCBI Taxonomy" id="2510577"/>
    <lineage>
        <taxon>Viruses</taxon>
        <taxon>Duplodnaviria</taxon>
        <taxon>Heunggongvirae</taxon>
        <taxon>Uroviricota</taxon>
        <taxon>Caudoviricetes</taxon>
        <taxon>Ceeclamvirinae</taxon>
        <taxon>Bixzunavirus</taxon>
        <taxon>Bixzunavirus alice</taxon>
    </lineage>
</organism>
<protein>
    <submittedName>
        <fullName evidence="1">Uncharacterized protein</fullName>
    </submittedName>
</protein>
<reference evidence="1 2" key="1">
    <citation type="submission" date="2019-01" db="EMBL/GenBank/DDBJ databases">
        <authorList>
            <person name="Divens A.M."/>
            <person name="Fryberger R.B."/>
            <person name="Lauer M.J."/>
            <person name="Garlena R.A."/>
            <person name="Russell D.A."/>
            <person name="Pope W.H."/>
            <person name="Jacobs-Sera D."/>
            <person name="Hatfull G.F."/>
        </authorList>
    </citation>
    <scope>NUCLEOTIDE SEQUENCE [LARGE SCALE GENOMIC DNA]</scope>
</reference>
<dbReference type="Proteomes" id="UP000290205">
    <property type="component" value="Segment"/>
</dbReference>
<accession>A0A411AZD6</accession>
<evidence type="ECO:0000313" key="1">
    <source>
        <dbReference type="EMBL" id="QAX93457.1"/>
    </source>
</evidence>
<proteinExistence type="predicted"/>
<sequence>MKCESPDGQRPEDVCRWENCSFVTVPTTLDFGQETR</sequence>
<name>A0A411AZD6_9CAUD</name>